<protein>
    <submittedName>
        <fullName evidence="3">Uncharacterized protein</fullName>
    </submittedName>
</protein>
<comment type="caution">
    <text evidence="3">The sequence shown here is derived from an EMBL/GenBank/DDBJ whole genome shotgun (WGS) entry which is preliminary data.</text>
</comment>
<feature type="region of interest" description="Disordered" evidence="1">
    <location>
        <begin position="24"/>
        <end position="68"/>
    </location>
</feature>
<keyword evidence="4" id="KW-1185">Reference proteome</keyword>
<gene>
    <name evidence="3" type="ORF">SAE02_73180</name>
</gene>
<name>A0A512E3Y1_9PROT</name>
<evidence type="ECO:0000256" key="1">
    <source>
        <dbReference type="SAM" id="MobiDB-lite"/>
    </source>
</evidence>
<feature type="signal peptide" evidence="2">
    <location>
        <begin position="1"/>
        <end position="27"/>
    </location>
</feature>
<dbReference type="Proteomes" id="UP000321523">
    <property type="component" value="Unassembled WGS sequence"/>
</dbReference>
<sequence length="100" mass="10916">MPRSELTANALALIVGACLALPSPAKAEQSASQTPGSSPAQAVSDDGSAKPTETQKRNDRMEAAEAMQVRETDRLMRWLNESALWTGTDERTRARSIRFR</sequence>
<feature type="compositionally biased region" description="Polar residues" evidence="1">
    <location>
        <begin position="29"/>
        <end position="41"/>
    </location>
</feature>
<dbReference type="AlphaFoldDB" id="A0A512E3Y1"/>
<evidence type="ECO:0000313" key="4">
    <source>
        <dbReference type="Proteomes" id="UP000321523"/>
    </source>
</evidence>
<dbReference type="PROSITE" id="PS51257">
    <property type="entry name" value="PROKAR_LIPOPROTEIN"/>
    <property type="match status" value="1"/>
</dbReference>
<keyword evidence="2" id="KW-0732">Signal</keyword>
<reference evidence="3 4" key="1">
    <citation type="submission" date="2019-07" db="EMBL/GenBank/DDBJ databases">
        <title>Whole genome shotgun sequence of Skermanella aerolata NBRC 106429.</title>
        <authorList>
            <person name="Hosoyama A."/>
            <person name="Uohara A."/>
            <person name="Ohji S."/>
            <person name="Ichikawa N."/>
        </authorList>
    </citation>
    <scope>NUCLEOTIDE SEQUENCE [LARGE SCALE GENOMIC DNA]</scope>
    <source>
        <strain evidence="3 4">NBRC 106429</strain>
    </source>
</reference>
<feature type="chain" id="PRO_5021722012" evidence="2">
    <location>
        <begin position="28"/>
        <end position="100"/>
    </location>
</feature>
<dbReference type="RefSeq" id="WP_044437042.1">
    <property type="nucleotide sequence ID" value="NZ_BJYZ01000065.1"/>
</dbReference>
<proteinExistence type="predicted"/>
<evidence type="ECO:0000313" key="3">
    <source>
        <dbReference type="EMBL" id="GEO43170.1"/>
    </source>
</evidence>
<accession>A0A512E3Y1</accession>
<evidence type="ECO:0000256" key="2">
    <source>
        <dbReference type="SAM" id="SignalP"/>
    </source>
</evidence>
<organism evidence="3 4">
    <name type="scientific">Skermanella aerolata</name>
    <dbReference type="NCBI Taxonomy" id="393310"/>
    <lineage>
        <taxon>Bacteria</taxon>
        <taxon>Pseudomonadati</taxon>
        <taxon>Pseudomonadota</taxon>
        <taxon>Alphaproteobacteria</taxon>
        <taxon>Rhodospirillales</taxon>
        <taxon>Azospirillaceae</taxon>
        <taxon>Skermanella</taxon>
    </lineage>
</organism>
<feature type="compositionally biased region" description="Basic and acidic residues" evidence="1">
    <location>
        <begin position="53"/>
        <end position="68"/>
    </location>
</feature>
<dbReference type="EMBL" id="BJYZ01000065">
    <property type="protein sequence ID" value="GEO43170.1"/>
    <property type="molecule type" value="Genomic_DNA"/>
</dbReference>